<dbReference type="RefSeq" id="WP_353401560.1">
    <property type="nucleotide sequence ID" value="NZ_BAABWU010000015.1"/>
</dbReference>
<dbReference type="Proteomes" id="UP001441944">
    <property type="component" value="Unassembled WGS sequence"/>
</dbReference>
<sequence length="172" mass="18682">MFLELIAVIFAGIAVAGVVMLVNNVTGARLPRWLAPVAAGLAMIGVTVTSEYSWYSRTLASLPEGLVVADTVESRSFYRPWTYVLPLSERFVAVDLATMRSHAEQPDHRLAEVFFFGRWAPISQLSIAADCASWRRAAVEADTSFAQDGGIHGVDWVSPPTQDPLLETICGG</sequence>
<keyword evidence="1" id="KW-1133">Transmembrane helix</keyword>
<feature type="transmembrane region" description="Helical" evidence="1">
    <location>
        <begin position="33"/>
        <end position="55"/>
    </location>
</feature>
<evidence type="ECO:0000313" key="3">
    <source>
        <dbReference type="Proteomes" id="UP001441944"/>
    </source>
</evidence>
<organism evidence="2 3">
    <name type="scientific">Pseudophaeobacter arcticus</name>
    <dbReference type="NCBI Taxonomy" id="385492"/>
    <lineage>
        <taxon>Bacteria</taxon>
        <taxon>Pseudomonadati</taxon>
        <taxon>Pseudomonadota</taxon>
        <taxon>Alphaproteobacteria</taxon>
        <taxon>Rhodobacterales</taxon>
        <taxon>Paracoccaceae</taxon>
        <taxon>Pseudophaeobacter</taxon>
    </lineage>
</organism>
<keyword evidence="3" id="KW-1185">Reference proteome</keyword>
<dbReference type="EMBL" id="BAABWU010000015">
    <property type="protein sequence ID" value="GAA6197798.1"/>
    <property type="molecule type" value="Genomic_DNA"/>
</dbReference>
<comment type="caution">
    <text evidence="2">The sequence shown here is derived from an EMBL/GenBank/DDBJ whole genome shotgun (WGS) entry which is preliminary data.</text>
</comment>
<accession>A0ABQ0APM6</accession>
<proteinExistence type="predicted"/>
<reference evidence="2 3" key="1">
    <citation type="submission" date="2024-04" db="EMBL/GenBank/DDBJ databases">
        <title>Draft genome sequence of Pseudophaeobacter arcticus NBRC 116598.</title>
        <authorList>
            <person name="Miyakawa T."/>
            <person name="Kusuya Y."/>
            <person name="Miura T."/>
        </authorList>
    </citation>
    <scope>NUCLEOTIDE SEQUENCE [LARGE SCALE GENOMIC DNA]</scope>
    <source>
        <strain evidence="2 3">SU-CL00105</strain>
    </source>
</reference>
<keyword evidence="1" id="KW-0472">Membrane</keyword>
<gene>
    <name evidence="2" type="ORF">NBRC116598_32430</name>
</gene>
<protein>
    <submittedName>
        <fullName evidence="2">Uncharacterized protein</fullName>
    </submittedName>
</protein>
<evidence type="ECO:0000313" key="2">
    <source>
        <dbReference type="EMBL" id="GAA6197798.1"/>
    </source>
</evidence>
<name>A0ABQ0APM6_9RHOB</name>
<keyword evidence="1" id="KW-0812">Transmembrane</keyword>
<evidence type="ECO:0000256" key="1">
    <source>
        <dbReference type="SAM" id="Phobius"/>
    </source>
</evidence>
<feature type="transmembrane region" description="Helical" evidence="1">
    <location>
        <begin position="6"/>
        <end position="26"/>
    </location>
</feature>